<evidence type="ECO:0000259" key="1">
    <source>
        <dbReference type="Pfam" id="PF26568"/>
    </source>
</evidence>
<dbReference type="Pfam" id="PF26568">
    <property type="entry name" value="RE_BanI_C"/>
    <property type="match status" value="1"/>
</dbReference>
<evidence type="ECO:0000313" key="2">
    <source>
        <dbReference type="EMBL" id="GBF78631.1"/>
    </source>
</evidence>
<organism evidence="2 3">
    <name type="scientific">Aphanothece sacrum FPU1</name>
    <dbReference type="NCBI Taxonomy" id="1920663"/>
    <lineage>
        <taxon>Bacteria</taxon>
        <taxon>Bacillati</taxon>
        <taxon>Cyanobacteriota</taxon>
        <taxon>Cyanophyceae</taxon>
        <taxon>Oscillatoriophycideae</taxon>
        <taxon>Chroococcales</taxon>
        <taxon>Aphanothecaceae</taxon>
        <taxon>Aphanothece</taxon>
    </lineage>
</organism>
<gene>
    <name evidence="2" type="ORF">AsFPU1_0020</name>
</gene>
<dbReference type="Proteomes" id="UP000287247">
    <property type="component" value="Unassembled WGS sequence"/>
</dbReference>
<dbReference type="EMBL" id="BDQK01000001">
    <property type="protein sequence ID" value="GBF78631.1"/>
    <property type="molecule type" value="Genomic_DNA"/>
</dbReference>
<dbReference type="RefSeq" id="WP_227873480.1">
    <property type="nucleotide sequence ID" value="NZ_BDQK01000001.1"/>
</dbReference>
<protein>
    <recommendedName>
        <fullName evidence="1">BanI/HgiCI C-terminal domain-containing protein</fullName>
    </recommendedName>
</protein>
<comment type="caution">
    <text evidence="2">The sequence shown here is derived from an EMBL/GenBank/DDBJ whole genome shotgun (WGS) entry which is preliminary data.</text>
</comment>
<reference evidence="3" key="1">
    <citation type="submission" date="2017-05" db="EMBL/GenBank/DDBJ databases">
        <title>Physiological properties and genetic analysis related to exopolysaccharide production of fresh-water unicellular cyanobacterium Aphanothece sacrum, Suizenji Nori, that has been cultured as a food source in Japan.</title>
        <authorList>
            <person name="Kanesaki Y."/>
            <person name="Yoshikawa S."/>
            <person name="Ohki K."/>
        </authorList>
    </citation>
    <scope>NUCLEOTIDE SEQUENCE [LARGE SCALE GENOMIC DNA]</scope>
    <source>
        <strain evidence="3">FPU1</strain>
    </source>
</reference>
<accession>A0A401IBN6</accession>
<dbReference type="InterPro" id="IPR058973">
    <property type="entry name" value="RE_BanI/HgiCI_C"/>
</dbReference>
<feature type="domain" description="BanI/HgiCI C-terminal" evidence="1">
    <location>
        <begin position="5"/>
        <end position="133"/>
    </location>
</feature>
<sequence>MSDYLAQKRVVKFLENYLEQAYQIKSNGKVYLNDYEKEEGMPFDIVVQRNQNIVGVEISFQVTTNSTIERKAGQAIKRQSLMHKQGYKIAYIIDGAGNFQRSSAISTICQYSDCTIAYRETEFEILGDFIKDILG</sequence>
<dbReference type="AlphaFoldDB" id="A0A401IBN6"/>
<name>A0A401IBN6_APHSA</name>
<evidence type="ECO:0000313" key="3">
    <source>
        <dbReference type="Proteomes" id="UP000287247"/>
    </source>
</evidence>
<keyword evidence="3" id="KW-1185">Reference proteome</keyword>
<proteinExistence type="predicted"/>